<feature type="transmembrane region" description="Helical" evidence="11">
    <location>
        <begin position="565"/>
        <end position="587"/>
    </location>
</feature>
<dbReference type="eggNOG" id="KOG0254">
    <property type="taxonomic scope" value="Eukaryota"/>
</dbReference>
<keyword evidence="8 11" id="KW-1133">Transmembrane helix</keyword>
<keyword evidence="4" id="KW-0489">Methyltransferase</keyword>
<evidence type="ECO:0000256" key="10">
    <source>
        <dbReference type="ARBA" id="ARBA00026248"/>
    </source>
</evidence>
<evidence type="ECO:0000256" key="1">
    <source>
        <dbReference type="ARBA" id="ARBA00004141"/>
    </source>
</evidence>
<dbReference type="SUPFAM" id="SSF46785">
    <property type="entry name" value="Winged helix' DNA-binding domain"/>
    <property type="match status" value="1"/>
</dbReference>
<accession>A0A093V5U1</accession>
<dbReference type="HOGENOM" id="CLU_299001_0_0_1"/>
<name>A0A093V5U1_TALMA</name>
<keyword evidence="9 11" id="KW-0472">Membrane</keyword>
<comment type="caution">
    <text evidence="13">The sequence shown here is derived from an EMBL/GenBank/DDBJ whole genome shotgun (WGS) entry which is preliminary data.</text>
</comment>
<keyword evidence="10" id="KW-0462">Maltose metabolism</keyword>
<dbReference type="SUPFAM" id="SSF103473">
    <property type="entry name" value="MFS general substrate transporter"/>
    <property type="match status" value="1"/>
</dbReference>
<evidence type="ECO:0000256" key="8">
    <source>
        <dbReference type="ARBA" id="ARBA00022989"/>
    </source>
</evidence>
<dbReference type="PROSITE" id="PS51683">
    <property type="entry name" value="SAM_OMT_II"/>
    <property type="match status" value="1"/>
</dbReference>
<dbReference type="GO" id="GO:0032259">
    <property type="term" value="P:methylation"/>
    <property type="evidence" value="ECO:0007669"/>
    <property type="project" value="UniProtKB-KW"/>
</dbReference>
<feature type="transmembrane region" description="Helical" evidence="11">
    <location>
        <begin position="754"/>
        <end position="772"/>
    </location>
</feature>
<dbReference type="InterPro" id="IPR005828">
    <property type="entry name" value="MFS_sugar_transport-like"/>
</dbReference>
<feature type="transmembrane region" description="Helical" evidence="11">
    <location>
        <begin position="816"/>
        <end position="836"/>
    </location>
</feature>
<dbReference type="PANTHER" id="PTHR48022:SF5">
    <property type="entry name" value="ALPHA-GLUCOSIDES PERMEASE MPH2-RELATED"/>
    <property type="match status" value="1"/>
</dbReference>
<dbReference type="Gene3D" id="3.40.50.150">
    <property type="entry name" value="Vaccinia Virus protein VP39"/>
    <property type="match status" value="1"/>
</dbReference>
<dbReference type="InterPro" id="IPR020846">
    <property type="entry name" value="MFS_dom"/>
</dbReference>
<dbReference type="InterPro" id="IPR050360">
    <property type="entry name" value="MFS_Sugar_Transporters"/>
</dbReference>
<evidence type="ECO:0000313" key="13">
    <source>
        <dbReference type="EMBL" id="KFX42086.1"/>
    </source>
</evidence>
<dbReference type="InterPro" id="IPR029063">
    <property type="entry name" value="SAM-dependent_MTases_sf"/>
</dbReference>
<dbReference type="InterPro" id="IPR036259">
    <property type="entry name" value="MFS_trans_sf"/>
</dbReference>
<proteinExistence type="inferred from homology"/>
<dbReference type="InterPro" id="IPR005829">
    <property type="entry name" value="Sugar_transporter_CS"/>
</dbReference>
<keyword evidence="6" id="KW-0949">S-adenosyl-L-methionine</keyword>
<keyword evidence="5" id="KW-0808">Transferase</keyword>
<dbReference type="Pfam" id="PF00891">
    <property type="entry name" value="Methyltransf_2"/>
    <property type="match status" value="1"/>
</dbReference>
<dbReference type="SUPFAM" id="SSF53335">
    <property type="entry name" value="S-adenosyl-L-methionine-dependent methyltransferases"/>
    <property type="match status" value="1"/>
</dbReference>
<dbReference type="EMBL" id="JPOX01000049">
    <property type="protein sequence ID" value="KFX42086.1"/>
    <property type="molecule type" value="Genomic_DNA"/>
</dbReference>
<evidence type="ECO:0000259" key="12">
    <source>
        <dbReference type="PROSITE" id="PS50850"/>
    </source>
</evidence>
<organism evidence="13">
    <name type="scientific">Talaromyces marneffei PM1</name>
    <dbReference type="NCBI Taxonomy" id="1077442"/>
    <lineage>
        <taxon>Eukaryota</taxon>
        <taxon>Fungi</taxon>
        <taxon>Dikarya</taxon>
        <taxon>Ascomycota</taxon>
        <taxon>Pezizomycotina</taxon>
        <taxon>Eurotiomycetes</taxon>
        <taxon>Eurotiomycetidae</taxon>
        <taxon>Eurotiales</taxon>
        <taxon>Trichocomaceae</taxon>
        <taxon>Talaromyces</taxon>
        <taxon>Talaromyces sect. Talaromyces</taxon>
    </lineage>
</organism>
<dbReference type="Gene3D" id="1.20.1250.20">
    <property type="entry name" value="MFS general substrate transporter like domains"/>
    <property type="match status" value="1"/>
</dbReference>
<dbReference type="GO" id="GO:0008171">
    <property type="term" value="F:O-methyltransferase activity"/>
    <property type="evidence" value="ECO:0007669"/>
    <property type="project" value="InterPro"/>
</dbReference>
<feature type="transmembrane region" description="Helical" evidence="11">
    <location>
        <begin position="628"/>
        <end position="647"/>
    </location>
</feature>
<dbReference type="InterPro" id="IPR036390">
    <property type="entry name" value="WH_DNA-bd_sf"/>
</dbReference>
<evidence type="ECO:0000256" key="7">
    <source>
        <dbReference type="ARBA" id="ARBA00022692"/>
    </source>
</evidence>
<dbReference type="PANTHER" id="PTHR48022">
    <property type="entry name" value="PLASTIDIC GLUCOSE TRANSPORTER 4"/>
    <property type="match status" value="1"/>
</dbReference>
<evidence type="ECO:0000256" key="3">
    <source>
        <dbReference type="ARBA" id="ARBA00022448"/>
    </source>
</evidence>
<dbReference type="InterPro" id="IPR016461">
    <property type="entry name" value="COMT-like"/>
</dbReference>
<evidence type="ECO:0000256" key="9">
    <source>
        <dbReference type="ARBA" id="ARBA00023136"/>
    </source>
</evidence>
<sequence length="1004" mass="112069">MAGSGPTLASLAAAITQATSAISSYIDEHKLPAPSFTENGLDKYPAVPEVQFARLQLLDAATDLLHLAMGPESYSLLHPVFNNHDTMVMDVLNQFDFFSAVPTGGSATYSEIVERTKLPEEVVRRILRYAFTMRLFAPVGRDSVKHTATSAYILRTPPMRSMIGHNAEEIRISNYYFPEALRRFSLGNPALSQEINESGWGVADVDKTGELQSYWDYLKRQPEGKPEGYREKRFAEAMQAAAAASGVAVNEYLRDNYDWASLGEAKVIDMGGSSGHDAFVLAKAFPKLSLVVQDRPELEPSFRALLPQELSERVLFQPHDFFTPQPVKADVYVVKQIFHDWPDKYVIKILENIAPHLKSGSRLVMFESVFPSLDAEGKYPLPPAAMRMLAATDLQMITFANAVERTLEEWHAVVKKADERFDVRVVSENPISLRSIIEVVMGLKDDSTGKQLEKVTGGLHHDQLAVDAIQATAKEHNLTLWQAIRLYPKAIGWSIFLSTAIIMEGYDVVLMQSFYAFPEFANRYGHKTSDGDYQITAPWQSGLSNGANVGEILGLFINGIVSERYGYRFTMIVSLTALTCFIFIPFFASNIETLEVGEILMGIPWGIFQTLTTAYASEVCPVVLRGYLTTYVNVCWGIGQLIAAGVLRGLLNRSDQWAYRIPFALQWIWPVPLIVGICLAPESPWWLVRKDRVDEAQKALLRLTSQRPNISDSTFDVDQTIAMMVHTDALERRLTSGTSYLDCFRGSDLRRTEIVCVTWAIQNLCGAAFMGYSSYFFRQAGLSVSYSFDMSMALYAVAIIGVFASWFFMTHWGRRTLYLSGLVSMCIILLIIGLVAVDDKSTNSGWVIGSLLLAYTLLYDITVGTVAFSIVAEIPSCRLRTKTIVLGRNLYNVIGIINGVITPYMLNPSTWNWKGKAGFFWAGPEVCSTDNKTLVNRSDSAVMGVNTPSILSPSSHLFSDWHNVPADIVTPQSMQIIDWCPIIGDYLYFRGRYTHVQYSGLMTR</sequence>
<dbReference type="GO" id="GO:0000023">
    <property type="term" value="P:maltose metabolic process"/>
    <property type="evidence" value="ECO:0007669"/>
    <property type="project" value="UniProtKB-KW"/>
</dbReference>
<dbReference type="InterPro" id="IPR003663">
    <property type="entry name" value="Sugar/inositol_transpt"/>
</dbReference>
<dbReference type="Pfam" id="PF00083">
    <property type="entry name" value="Sugar_tr"/>
    <property type="match status" value="1"/>
</dbReference>
<reference key="1">
    <citation type="journal article" date="2014" name="PLoS Genet.">
        <title>Signature Gene Expression Reveals Novel Clues to the Molecular Mechanisms of Dimorphic Transition in Penicillium marneffei.</title>
        <authorList>
            <person name="Yang E."/>
            <person name="Wang G."/>
            <person name="Cai J."/>
            <person name="Woo P.C."/>
            <person name="Lau S.K."/>
            <person name="Yuen K.-Y."/>
            <person name="Chow W.-N."/>
            <person name="Lin X."/>
        </authorList>
    </citation>
    <scope>NUCLEOTIDE SEQUENCE [LARGE SCALE GENOMIC DNA]</scope>
    <source>
        <strain>PM1</strain>
    </source>
</reference>
<evidence type="ECO:0000256" key="4">
    <source>
        <dbReference type="ARBA" id="ARBA00022603"/>
    </source>
</evidence>
<evidence type="ECO:0000256" key="11">
    <source>
        <dbReference type="SAM" id="Phobius"/>
    </source>
</evidence>
<dbReference type="NCBIfam" id="TIGR00879">
    <property type="entry name" value="SP"/>
    <property type="match status" value="1"/>
</dbReference>
<dbReference type="Gene3D" id="1.10.10.10">
    <property type="entry name" value="Winged helix-like DNA-binding domain superfamily/Winged helix DNA-binding domain"/>
    <property type="match status" value="1"/>
</dbReference>
<comment type="subcellular location">
    <subcellularLocation>
        <location evidence="1">Membrane</location>
        <topology evidence="1">Multi-pass membrane protein</topology>
    </subcellularLocation>
</comment>
<dbReference type="GO" id="GO:0016020">
    <property type="term" value="C:membrane"/>
    <property type="evidence" value="ECO:0007669"/>
    <property type="project" value="UniProtKB-SubCell"/>
</dbReference>
<feature type="transmembrane region" description="Helical" evidence="11">
    <location>
        <begin position="667"/>
        <end position="688"/>
    </location>
</feature>
<comment type="similarity">
    <text evidence="2">Belongs to the major facilitator superfamily. Sugar transporter (TC 2.A.1.1) family.</text>
</comment>
<evidence type="ECO:0000256" key="6">
    <source>
        <dbReference type="ARBA" id="ARBA00022691"/>
    </source>
</evidence>
<keyword evidence="7 11" id="KW-0812">Transmembrane</keyword>
<dbReference type="GO" id="GO:0005351">
    <property type="term" value="F:carbohydrate:proton symporter activity"/>
    <property type="evidence" value="ECO:0007669"/>
    <property type="project" value="TreeGrafter"/>
</dbReference>
<gene>
    <name evidence="13" type="ORF">GQ26_0490280</name>
</gene>
<dbReference type="InterPro" id="IPR036388">
    <property type="entry name" value="WH-like_DNA-bd_sf"/>
</dbReference>
<reference evidence="13" key="2">
    <citation type="journal article" date="2014" name="PLoS Genet.">
        <title>Signature gene expression reveals novel clues to the molecular mechanisms of dimorphic transition in Penicillium marneffei.</title>
        <authorList>
            <person name="Yang E."/>
            <person name="Wang G."/>
            <person name="Cai J."/>
            <person name="Woo P.C."/>
            <person name="Lau S.K."/>
            <person name="Yuen K.-Y."/>
            <person name="Chow W.-N."/>
            <person name="Lin X."/>
        </authorList>
    </citation>
    <scope>NUCLEOTIDE SEQUENCE</scope>
    <source>
        <strain evidence="13">PM1</strain>
    </source>
</reference>
<dbReference type="PROSITE" id="PS00217">
    <property type="entry name" value="SUGAR_TRANSPORT_2"/>
    <property type="match status" value="1"/>
</dbReference>
<evidence type="ECO:0000256" key="5">
    <source>
        <dbReference type="ARBA" id="ARBA00022679"/>
    </source>
</evidence>
<evidence type="ECO:0000256" key="2">
    <source>
        <dbReference type="ARBA" id="ARBA00010992"/>
    </source>
</evidence>
<keyword evidence="3" id="KW-0813">Transport</keyword>
<protein>
    <submittedName>
        <fullName evidence="13">General alpha-glucoside permease</fullName>
    </submittedName>
</protein>
<dbReference type="AlphaFoldDB" id="A0A093V5U1"/>
<feature type="transmembrane region" description="Helical" evidence="11">
    <location>
        <begin position="848"/>
        <end position="872"/>
    </location>
</feature>
<feature type="transmembrane region" description="Helical" evidence="11">
    <location>
        <begin position="792"/>
        <end position="809"/>
    </location>
</feature>
<dbReference type="FunFam" id="1.20.1250.20:FF:000149">
    <property type="entry name" value="MFS transporter, SP family, general alpha glucoside:H+ symporter"/>
    <property type="match status" value="1"/>
</dbReference>
<dbReference type="InterPro" id="IPR001077">
    <property type="entry name" value="COMT_C"/>
</dbReference>
<dbReference type="PROSITE" id="PS50850">
    <property type="entry name" value="MFS"/>
    <property type="match status" value="1"/>
</dbReference>
<feature type="domain" description="Major facilitator superfamily (MFS) profile" evidence="12">
    <location>
        <begin position="493"/>
        <end position="956"/>
    </location>
</feature>
<feature type="transmembrane region" description="Helical" evidence="11">
    <location>
        <begin position="491"/>
        <end position="517"/>
    </location>
</feature>
<feature type="transmembrane region" description="Helical" evidence="11">
    <location>
        <begin position="599"/>
        <end position="616"/>
    </location>
</feature>